<dbReference type="Proteomes" id="UP000290289">
    <property type="component" value="Chromosome 5"/>
</dbReference>
<name>A0A498JNQ9_MALDO</name>
<evidence type="ECO:0000313" key="2">
    <source>
        <dbReference type="Proteomes" id="UP000290289"/>
    </source>
</evidence>
<proteinExistence type="predicted"/>
<protein>
    <submittedName>
        <fullName evidence="1">Uncharacterized protein</fullName>
    </submittedName>
</protein>
<evidence type="ECO:0000313" key="1">
    <source>
        <dbReference type="EMBL" id="RXH97579.1"/>
    </source>
</evidence>
<comment type="caution">
    <text evidence="1">The sequence shown here is derived from an EMBL/GenBank/DDBJ whole genome shotgun (WGS) entry which is preliminary data.</text>
</comment>
<gene>
    <name evidence="1" type="ORF">DVH24_009904</name>
</gene>
<dbReference type="AlphaFoldDB" id="A0A498JNQ9"/>
<organism evidence="1 2">
    <name type="scientific">Malus domestica</name>
    <name type="common">Apple</name>
    <name type="synonym">Pyrus malus</name>
    <dbReference type="NCBI Taxonomy" id="3750"/>
    <lineage>
        <taxon>Eukaryota</taxon>
        <taxon>Viridiplantae</taxon>
        <taxon>Streptophyta</taxon>
        <taxon>Embryophyta</taxon>
        <taxon>Tracheophyta</taxon>
        <taxon>Spermatophyta</taxon>
        <taxon>Magnoliopsida</taxon>
        <taxon>eudicotyledons</taxon>
        <taxon>Gunneridae</taxon>
        <taxon>Pentapetalae</taxon>
        <taxon>rosids</taxon>
        <taxon>fabids</taxon>
        <taxon>Rosales</taxon>
        <taxon>Rosaceae</taxon>
        <taxon>Amygdaloideae</taxon>
        <taxon>Maleae</taxon>
        <taxon>Malus</taxon>
    </lineage>
</organism>
<dbReference type="EMBL" id="RDQH01000331">
    <property type="protein sequence ID" value="RXH97579.1"/>
    <property type="molecule type" value="Genomic_DNA"/>
</dbReference>
<accession>A0A498JNQ9</accession>
<reference evidence="1 2" key="1">
    <citation type="submission" date="2018-10" db="EMBL/GenBank/DDBJ databases">
        <title>A high-quality apple genome assembly.</title>
        <authorList>
            <person name="Hu J."/>
        </authorList>
    </citation>
    <scope>NUCLEOTIDE SEQUENCE [LARGE SCALE GENOMIC DNA]</scope>
    <source>
        <strain evidence="2">cv. HFTH1</strain>
        <tissue evidence="1">Young leaf</tissue>
    </source>
</reference>
<keyword evidence="2" id="KW-1185">Reference proteome</keyword>
<sequence>MFLVLEDETNEINALIIGKSDQRKKFHLRFGSRRNLLYSNDFLIYNVSEDLSIQPTTPQSISREIAISSTTISSSIAPIETNWGIIEKKRRTS</sequence>